<comment type="caution">
    <text evidence="1">The sequence shown here is derived from an EMBL/GenBank/DDBJ whole genome shotgun (WGS) entry which is preliminary data.</text>
</comment>
<dbReference type="Proteomes" id="UP000324222">
    <property type="component" value="Unassembled WGS sequence"/>
</dbReference>
<keyword evidence="2" id="KW-1185">Reference proteome</keyword>
<dbReference type="EMBL" id="VSRR010005275">
    <property type="protein sequence ID" value="MPC42014.1"/>
    <property type="molecule type" value="Genomic_DNA"/>
</dbReference>
<dbReference type="AlphaFoldDB" id="A0A5B7FBY9"/>
<evidence type="ECO:0000313" key="2">
    <source>
        <dbReference type="Proteomes" id="UP000324222"/>
    </source>
</evidence>
<reference evidence="1 2" key="1">
    <citation type="submission" date="2019-05" db="EMBL/GenBank/DDBJ databases">
        <title>Another draft genome of Portunus trituberculatus and its Hox gene families provides insights of decapod evolution.</title>
        <authorList>
            <person name="Jeong J.-H."/>
            <person name="Song I."/>
            <person name="Kim S."/>
            <person name="Choi T."/>
            <person name="Kim D."/>
            <person name="Ryu S."/>
            <person name="Kim W."/>
        </authorList>
    </citation>
    <scope>NUCLEOTIDE SEQUENCE [LARGE SCALE GENOMIC DNA]</scope>
    <source>
        <tissue evidence="1">Muscle</tissue>
    </source>
</reference>
<protein>
    <submittedName>
        <fullName evidence="1">Uncharacterized protein</fullName>
    </submittedName>
</protein>
<accession>A0A5B7FBY9</accession>
<name>A0A5B7FBY9_PORTR</name>
<sequence>MWILDTEFQITKECDTCFLSPTSANSLRSVGQETVLSCREGRGREAVFSVRYCGPFTSSEVRLINLDSSSPPRRAPEIRVVAASAKSSEPVTCSAEDVELSLNNTAVGAFLHVALQCRLKEWRKEEREG</sequence>
<proteinExistence type="predicted"/>
<gene>
    <name evidence="1" type="ORF">E2C01_035626</name>
</gene>
<evidence type="ECO:0000313" key="1">
    <source>
        <dbReference type="EMBL" id="MPC42014.1"/>
    </source>
</evidence>
<organism evidence="1 2">
    <name type="scientific">Portunus trituberculatus</name>
    <name type="common">Swimming crab</name>
    <name type="synonym">Neptunus trituberculatus</name>
    <dbReference type="NCBI Taxonomy" id="210409"/>
    <lineage>
        <taxon>Eukaryota</taxon>
        <taxon>Metazoa</taxon>
        <taxon>Ecdysozoa</taxon>
        <taxon>Arthropoda</taxon>
        <taxon>Crustacea</taxon>
        <taxon>Multicrustacea</taxon>
        <taxon>Malacostraca</taxon>
        <taxon>Eumalacostraca</taxon>
        <taxon>Eucarida</taxon>
        <taxon>Decapoda</taxon>
        <taxon>Pleocyemata</taxon>
        <taxon>Brachyura</taxon>
        <taxon>Eubrachyura</taxon>
        <taxon>Portunoidea</taxon>
        <taxon>Portunidae</taxon>
        <taxon>Portuninae</taxon>
        <taxon>Portunus</taxon>
    </lineage>
</organism>